<feature type="signal peptide" evidence="1">
    <location>
        <begin position="1"/>
        <end position="18"/>
    </location>
</feature>
<dbReference type="InterPro" id="IPR051057">
    <property type="entry name" value="PI-PLC_domain"/>
</dbReference>
<sequence>MLPQHLWVLISTAVGVLAATAPTKRATVCNGHAEFCSRLYSNVTYIGAHDSFAFSEDPPCTCVVLLNPPACTSNAFASSVARDQEVNITAQLDLGIRLLQAQSHTDNSTGTFNFCHTSCDLFNGGPVLDYLKIVKTWLDSNPNEVLTLLFTNPEGQSPANVWKPIFDEAGISNLTYIPPSLPIKQSDWPTLGSMIDNGTRVVVFLDSQADGPEPVNFILPEFSMVWETPFSVTNASFPCSVNRIHGPLATEDHIYLINHSLNINIIPIGSGVIISDPLAAPTTNGITSILANANGCAPLGGNRAPSFVLLDYVNIGQAFQAADILNGLVSPSSSASGAAPTSSKKSGALSAVNSPQWRWWASWTFAIVALGESWGRIL</sequence>
<dbReference type="AlphaFoldDB" id="A0A8H6YHN0"/>
<dbReference type="EMBL" id="JACAZH010000009">
    <property type="protein sequence ID" value="KAF7358861.1"/>
    <property type="molecule type" value="Genomic_DNA"/>
</dbReference>
<dbReference type="InterPro" id="IPR017946">
    <property type="entry name" value="PLC-like_Pdiesterase_TIM-brl"/>
</dbReference>
<dbReference type="GO" id="GO:0006629">
    <property type="term" value="P:lipid metabolic process"/>
    <property type="evidence" value="ECO:0007669"/>
    <property type="project" value="InterPro"/>
</dbReference>
<accession>A0A8H6YHN0</accession>
<evidence type="ECO:0000256" key="1">
    <source>
        <dbReference type="SAM" id="SignalP"/>
    </source>
</evidence>
<gene>
    <name evidence="2" type="ORF">MSAN_01226200</name>
</gene>
<dbReference type="PANTHER" id="PTHR13593">
    <property type="match status" value="1"/>
</dbReference>
<proteinExistence type="predicted"/>
<feature type="chain" id="PRO_5034970604" evidence="1">
    <location>
        <begin position="19"/>
        <end position="378"/>
    </location>
</feature>
<evidence type="ECO:0000313" key="3">
    <source>
        <dbReference type="Proteomes" id="UP000623467"/>
    </source>
</evidence>
<comment type="caution">
    <text evidence="2">The sequence shown here is derived from an EMBL/GenBank/DDBJ whole genome shotgun (WGS) entry which is preliminary data.</text>
</comment>
<dbReference type="Pfam" id="PF26146">
    <property type="entry name" value="PI-PLC_X"/>
    <property type="match status" value="1"/>
</dbReference>
<dbReference type="SUPFAM" id="SSF51695">
    <property type="entry name" value="PLC-like phosphodiesterases"/>
    <property type="match status" value="1"/>
</dbReference>
<dbReference type="Gene3D" id="3.20.20.190">
    <property type="entry name" value="Phosphatidylinositol (PI) phosphodiesterase"/>
    <property type="match status" value="1"/>
</dbReference>
<keyword evidence="3" id="KW-1185">Reference proteome</keyword>
<name>A0A8H6YHN0_9AGAR</name>
<reference evidence="2" key="1">
    <citation type="submission" date="2020-05" db="EMBL/GenBank/DDBJ databases">
        <title>Mycena genomes resolve the evolution of fungal bioluminescence.</title>
        <authorList>
            <person name="Tsai I.J."/>
        </authorList>
    </citation>
    <scope>NUCLEOTIDE SEQUENCE</scope>
    <source>
        <strain evidence="2">160909Yilan</strain>
    </source>
</reference>
<evidence type="ECO:0000313" key="2">
    <source>
        <dbReference type="EMBL" id="KAF7358861.1"/>
    </source>
</evidence>
<keyword evidence="1" id="KW-0732">Signal</keyword>
<dbReference type="PANTHER" id="PTHR13593:SF140">
    <property type="entry name" value="PLC-LIKE PHOSPHODIESTERASE"/>
    <property type="match status" value="1"/>
</dbReference>
<protein>
    <submittedName>
        <fullName evidence="2">PLC-like phosphodiesterase</fullName>
    </submittedName>
</protein>
<organism evidence="2 3">
    <name type="scientific">Mycena sanguinolenta</name>
    <dbReference type="NCBI Taxonomy" id="230812"/>
    <lineage>
        <taxon>Eukaryota</taxon>
        <taxon>Fungi</taxon>
        <taxon>Dikarya</taxon>
        <taxon>Basidiomycota</taxon>
        <taxon>Agaricomycotina</taxon>
        <taxon>Agaricomycetes</taxon>
        <taxon>Agaricomycetidae</taxon>
        <taxon>Agaricales</taxon>
        <taxon>Marasmiineae</taxon>
        <taxon>Mycenaceae</taxon>
        <taxon>Mycena</taxon>
    </lineage>
</organism>
<dbReference type="OrthoDB" id="7984201at2759"/>
<dbReference type="GO" id="GO:0008081">
    <property type="term" value="F:phosphoric diester hydrolase activity"/>
    <property type="evidence" value="ECO:0007669"/>
    <property type="project" value="InterPro"/>
</dbReference>
<dbReference type="Proteomes" id="UP000623467">
    <property type="component" value="Unassembled WGS sequence"/>
</dbReference>